<feature type="domain" description="HTH tetR-type" evidence="6">
    <location>
        <begin position="24"/>
        <end position="84"/>
    </location>
</feature>
<evidence type="ECO:0000256" key="2">
    <source>
        <dbReference type="ARBA" id="ARBA00023125"/>
    </source>
</evidence>
<dbReference type="PANTHER" id="PTHR30055:SF234">
    <property type="entry name" value="HTH-TYPE TRANSCRIPTIONAL REGULATOR BETI"/>
    <property type="match status" value="1"/>
</dbReference>
<protein>
    <submittedName>
        <fullName evidence="7">TetR/AcrR family transcriptional regulator</fullName>
    </submittedName>
</protein>
<evidence type="ECO:0000256" key="4">
    <source>
        <dbReference type="PROSITE-ProRule" id="PRU00335"/>
    </source>
</evidence>
<proteinExistence type="predicted"/>
<keyword evidence="2 4" id="KW-0238">DNA-binding</keyword>
<evidence type="ECO:0000313" key="7">
    <source>
        <dbReference type="EMBL" id="TFC04001.1"/>
    </source>
</evidence>
<gene>
    <name evidence="7" type="ORF">E3O32_09015</name>
</gene>
<dbReference type="InterPro" id="IPR009057">
    <property type="entry name" value="Homeodomain-like_sf"/>
</dbReference>
<dbReference type="SUPFAM" id="SSF46689">
    <property type="entry name" value="Homeodomain-like"/>
    <property type="match status" value="1"/>
</dbReference>
<dbReference type="Pfam" id="PF00440">
    <property type="entry name" value="TetR_N"/>
    <property type="match status" value="1"/>
</dbReference>
<reference evidence="7 8" key="1">
    <citation type="submission" date="2019-03" db="EMBL/GenBank/DDBJ databases">
        <title>Genomics of glacier-inhabiting Cryobacterium strains.</title>
        <authorList>
            <person name="Liu Q."/>
            <person name="Xin Y.-H."/>
        </authorList>
    </citation>
    <scope>NUCLEOTIDE SEQUENCE [LARGE SCALE GENOMIC DNA]</scope>
    <source>
        <strain evidence="7 8">RHLT2-21</strain>
    </source>
</reference>
<dbReference type="EMBL" id="SOFM01000024">
    <property type="protein sequence ID" value="TFC04001.1"/>
    <property type="molecule type" value="Genomic_DNA"/>
</dbReference>
<evidence type="ECO:0000256" key="5">
    <source>
        <dbReference type="SAM" id="MobiDB-lite"/>
    </source>
</evidence>
<keyword evidence="3" id="KW-0804">Transcription</keyword>
<name>A0A4R8W8X1_9MICO</name>
<dbReference type="Gene3D" id="1.10.357.10">
    <property type="entry name" value="Tetracycline Repressor, domain 2"/>
    <property type="match status" value="1"/>
</dbReference>
<dbReference type="PROSITE" id="PS50977">
    <property type="entry name" value="HTH_TETR_2"/>
    <property type="match status" value="1"/>
</dbReference>
<keyword evidence="8" id="KW-1185">Reference proteome</keyword>
<dbReference type="PRINTS" id="PR00455">
    <property type="entry name" value="HTHTETR"/>
</dbReference>
<comment type="caution">
    <text evidence="7">The sequence shown here is derived from an EMBL/GenBank/DDBJ whole genome shotgun (WGS) entry which is preliminary data.</text>
</comment>
<evidence type="ECO:0000259" key="6">
    <source>
        <dbReference type="PROSITE" id="PS50977"/>
    </source>
</evidence>
<dbReference type="AlphaFoldDB" id="A0A4R8W8X1"/>
<dbReference type="RefSeq" id="WP_134508725.1">
    <property type="nucleotide sequence ID" value="NZ_SOFM01000024.1"/>
</dbReference>
<dbReference type="GO" id="GO:0003700">
    <property type="term" value="F:DNA-binding transcription factor activity"/>
    <property type="evidence" value="ECO:0007669"/>
    <property type="project" value="TreeGrafter"/>
</dbReference>
<feature type="region of interest" description="Disordered" evidence="5">
    <location>
        <begin position="1"/>
        <end position="22"/>
    </location>
</feature>
<accession>A0A4R8W8X1</accession>
<dbReference type="PANTHER" id="PTHR30055">
    <property type="entry name" value="HTH-TYPE TRANSCRIPTIONAL REGULATOR RUTR"/>
    <property type="match status" value="1"/>
</dbReference>
<evidence type="ECO:0000313" key="8">
    <source>
        <dbReference type="Proteomes" id="UP000297643"/>
    </source>
</evidence>
<dbReference type="GO" id="GO:0000976">
    <property type="term" value="F:transcription cis-regulatory region binding"/>
    <property type="evidence" value="ECO:0007669"/>
    <property type="project" value="TreeGrafter"/>
</dbReference>
<feature type="DNA-binding region" description="H-T-H motif" evidence="4">
    <location>
        <begin position="47"/>
        <end position="66"/>
    </location>
</feature>
<sequence length="222" mass="24048">MPDQIDHLRGTTRTAGGRRERNMDDKRRRIFAAAANLFAEHGFDGVSTQEIADRADVAAGTVFRYASSKNELLLMVYNQDMRAAIDDGDRASAGVLDAVEALVALVRPILMISLQNPFTMVAYQRELLFGAAAEVYRAEGLELVARLERAIAARLVESTTACGIDDDVLAQEARWAARTIFAALSLILAAPSTGAQPTADPSDELRGQVAQIVRGFLATVQQ</sequence>
<dbReference type="InterPro" id="IPR001647">
    <property type="entry name" value="HTH_TetR"/>
</dbReference>
<keyword evidence="1" id="KW-0805">Transcription regulation</keyword>
<organism evidence="7 8">
    <name type="scientific">Cryobacterium mannosilyticum</name>
    <dbReference type="NCBI Taxonomy" id="1259190"/>
    <lineage>
        <taxon>Bacteria</taxon>
        <taxon>Bacillati</taxon>
        <taxon>Actinomycetota</taxon>
        <taxon>Actinomycetes</taxon>
        <taxon>Micrococcales</taxon>
        <taxon>Microbacteriaceae</taxon>
        <taxon>Cryobacterium</taxon>
    </lineage>
</organism>
<evidence type="ECO:0000256" key="1">
    <source>
        <dbReference type="ARBA" id="ARBA00023015"/>
    </source>
</evidence>
<dbReference type="Proteomes" id="UP000297643">
    <property type="component" value="Unassembled WGS sequence"/>
</dbReference>
<dbReference type="InterPro" id="IPR050109">
    <property type="entry name" value="HTH-type_TetR-like_transc_reg"/>
</dbReference>
<evidence type="ECO:0000256" key="3">
    <source>
        <dbReference type="ARBA" id="ARBA00023163"/>
    </source>
</evidence>